<dbReference type="Proteomes" id="UP001218188">
    <property type="component" value="Unassembled WGS sequence"/>
</dbReference>
<comment type="caution">
    <text evidence="1">The sequence shown here is derived from an EMBL/GenBank/DDBJ whole genome shotgun (WGS) entry which is preliminary data.</text>
</comment>
<evidence type="ECO:0000313" key="2">
    <source>
        <dbReference type="Proteomes" id="UP001218188"/>
    </source>
</evidence>
<dbReference type="InterPro" id="IPR032675">
    <property type="entry name" value="LRR_dom_sf"/>
</dbReference>
<evidence type="ECO:0000313" key="1">
    <source>
        <dbReference type="EMBL" id="KAJ7039562.1"/>
    </source>
</evidence>
<accession>A0AAD6X7J0</accession>
<dbReference type="AlphaFoldDB" id="A0AAD6X7J0"/>
<evidence type="ECO:0008006" key="3">
    <source>
        <dbReference type="Google" id="ProtNLM"/>
    </source>
</evidence>
<gene>
    <name evidence="1" type="ORF">C8F04DRAFT_1085703</name>
</gene>
<proteinExistence type="predicted"/>
<dbReference type="Gene3D" id="3.80.10.10">
    <property type="entry name" value="Ribonuclease Inhibitor"/>
    <property type="match status" value="1"/>
</dbReference>
<organism evidence="1 2">
    <name type="scientific">Mycena alexandri</name>
    <dbReference type="NCBI Taxonomy" id="1745969"/>
    <lineage>
        <taxon>Eukaryota</taxon>
        <taxon>Fungi</taxon>
        <taxon>Dikarya</taxon>
        <taxon>Basidiomycota</taxon>
        <taxon>Agaricomycotina</taxon>
        <taxon>Agaricomycetes</taxon>
        <taxon>Agaricomycetidae</taxon>
        <taxon>Agaricales</taxon>
        <taxon>Marasmiineae</taxon>
        <taxon>Mycenaceae</taxon>
        <taxon>Mycena</taxon>
    </lineage>
</organism>
<dbReference type="SUPFAM" id="SSF52047">
    <property type="entry name" value="RNI-like"/>
    <property type="match status" value="1"/>
</dbReference>
<keyword evidence="2" id="KW-1185">Reference proteome</keyword>
<sequence length="376" mass="41902">MDSCPFPLEILGLIVDQLDDFLALKSCSYVCKSLLPSCRARLFRDLQLRPAGRTSPESWNHFLTRAPHLLPYIQQLIVLCERSSWVSWDPVLPTLLAKLQNIGEIELHGCDLPCLPAPLSAAIYALFRSPSMKCVRLRLCVLPSSCFDLFGPALESIVLSDVAVEPEVMIHAVEASRPARPKHLTIEGKAVGPVVNWLIPSSERNELEDLQYLCLRYQGNDPEALCAVERLLQHASSLQTLDICLYPAGLQSRPELCSAPCICYNQQLRELRLSHFDMDISSPTNQLPWLASLLSQMTTHHRVQKIAIDARHRPCLQLPILDRTGWTDVDGILARDAASCLEDVHIRIGDAYNASLVEVSSCMPILSAKGILRVTL</sequence>
<dbReference type="EMBL" id="JARJCM010000026">
    <property type="protein sequence ID" value="KAJ7039562.1"/>
    <property type="molecule type" value="Genomic_DNA"/>
</dbReference>
<protein>
    <recommendedName>
        <fullName evidence="3">F-box domain-containing protein</fullName>
    </recommendedName>
</protein>
<reference evidence="1" key="1">
    <citation type="submission" date="2023-03" db="EMBL/GenBank/DDBJ databases">
        <title>Massive genome expansion in bonnet fungi (Mycena s.s.) driven by repeated elements and novel gene families across ecological guilds.</title>
        <authorList>
            <consortium name="Lawrence Berkeley National Laboratory"/>
            <person name="Harder C.B."/>
            <person name="Miyauchi S."/>
            <person name="Viragh M."/>
            <person name="Kuo A."/>
            <person name="Thoen E."/>
            <person name="Andreopoulos B."/>
            <person name="Lu D."/>
            <person name="Skrede I."/>
            <person name="Drula E."/>
            <person name="Henrissat B."/>
            <person name="Morin E."/>
            <person name="Kohler A."/>
            <person name="Barry K."/>
            <person name="LaButti K."/>
            <person name="Morin E."/>
            <person name="Salamov A."/>
            <person name="Lipzen A."/>
            <person name="Mereny Z."/>
            <person name="Hegedus B."/>
            <person name="Baldrian P."/>
            <person name="Stursova M."/>
            <person name="Weitz H."/>
            <person name="Taylor A."/>
            <person name="Grigoriev I.V."/>
            <person name="Nagy L.G."/>
            <person name="Martin F."/>
            <person name="Kauserud H."/>
        </authorList>
    </citation>
    <scope>NUCLEOTIDE SEQUENCE</scope>
    <source>
        <strain evidence="1">CBHHK200</strain>
    </source>
</reference>
<name>A0AAD6X7J0_9AGAR</name>